<evidence type="ECO:0008006" key="5">
    <source>
        <dbReference type="Google" id="ProtNLM"/>
    </source>
</evidence>
<evidence type="ECO:0000313" key="4">
    <source>
        <dbReference type="Proteomes" id="UP000245910"/>
    </source>
</evidence>
<dbReference type="EMBL" id="LN649232">
    <property type="protein sequence ID" value="CEI39435.1"/>
    <property type="molecule type" value="Genomic_DNA"/>
</dbReference>
<reference evidence="4" key="1">
    <citation type="submission" date="2014-10" db="EMBL/GenBank/DDBJ databases">
        <authorList>
            <person name="King R."/>
        </authorList>
    </citation>
    <scope>NUCLEOTIDE SEQUENCE [LARGE SCALE GENOMIC DNA]</scope>
    <source>
        <strain evidence="4">A3/5</strain>
    </source>
</reference>
<evidence type="ECO:0000256" key="1">
    <source>
        <dbReference type="SAM" id="MobiDB-lite"/>
    </source>
</evidence>
<name>A0A2L2SUX4_9HYPO</name>
<dbReference type="AlphaFoldDB" id="A0A2L2SUX4"/>
<sequence>MLWLRVWVLVFCSLSCPATRGNFSTLNFRDVAKSVDTYISRDLTSALQQGRSRPRASLVITPVPASPAPTSSSINDNRIRSTNPLRALDLFFFTS</sequence>
<evidence type="ECO:0000256" key="2">
    <source>
        <dbReference type="SAM" id="SignalP"/>
    </source>
</evidence>
<feature type="region of interest" description="Disordered" evidence="1">
    <location>
        <begin position="58"/>
        <end position="78"/>
    </location>
</feature>
<feature type="signal peptide" evidence="2">
    <location>
        <begin position="1"/>
        <end position="21"/>
    </location>
</feature>
<keyword evidence="2" id="KW-0732">Signal</keyword>
<evidence type="ECO:0000313" key="3">
    <source>
        <dbReference type="EMBL" id="CEI39435.1"/>
    </source>
</evidence>
<proteinExistence type="predicted"/>
<dbReference type="Proteomes" id="UP000245910">
    <property type="component" value="Chromosome IIII"/>
</dbReference>
<organism evidence="3 4">
    <name type="scientific">Fusarium venenatum</name>
    <dbReference type="NCBI Taxonomy" id="56646"/>
    <lineage>
        <taxon>Eukaryota</taxon>
        <taxon>Fungi</taxon>
        <taxon>Dikarya</taxon>
        <taxon>Ascomycota</taxon>
        <taxon>Pezizomycotina</taxon>
        <taxon>Sordariomycetes</taxon>
        <taxon>Hypocreomycetidae</taxon>
        <taxon>Hypocreales</taxon>
        <taxon>Nectriaceae</taxon>
        <taxon>Fusarium</taxon>
    </lineage>
</organism>
<keyword evidence="4" id="KW-1185">Reference proteome</keyword>
<feature type="compositionally biased region" description="Low complexity" evidence="1">
    <location>
        <begin position="59"/>
        <end position="74"/>
    </location>
</feature>
<protein>
    <recommendedName>
        <fullName evidence="5">Secreted protein</fullName>
    </recommendedName>
</protein>
<feature type="chain" id="PRO_5014830967" description="Secreted protein" evidence="2">
    <location>
        <begin position="22"/>
        <end position="95"/>
    </location>
</feature>
<accession>A0A2L2SUX4</accession>